<feature type="compositionally biased region" description="Basic and acidic residues" evidence="1">
    <location>
        <begin position="56"/>
        <end position="94"/>
    </location>
</feature>
<feature type="region of interest" description="Disordered" evidence="1">
    <location>
        <begin position="56"/>
        <end position="114"/>
    </location>
</feature>
<organism evidence="2 3">
    <name type="scientific">Araneus ventricosus</name>
    <name type="common">Orbweaver spider</name>
    <name type="synonym">Epeira ventricosa</name>
    <dbReference type="NCBI Taxonomy" id="182803"/>
    <lineage>
        <taxon>Eukaryota</taxon>
        <taxon>Metazoa</taxon>
        <taxon>Ecdysozoa</taxon>
        <taxon>Arthropoda</taxon>
        <taxon>Chelicerata</taxon>
        <taxon>Arachnida</taxon>
        <taxon>Araneae</taxon>
        <taxon>Araneomorphae</taxon>
        <taxon>Entelegynae</taxon>
        <taxon>Araneoidea</taxon>
        <taxon>Araneidae</taxon>
        <taxon>Araneus</taxon>
    </lineage>
</organism>
<proteinExistence type="predicted"/>
<reference evidence="2 3" key="1">
    <citation type="journal article" date="2019" name="Sci. Rep.">
        <title>Orb-weaving spider Araneus ventricosus genome elucidates the spidroin gene catalogue.</title>
        <authorList>
            <person name="Kono N."/>
            <person name="Nakamura H."/>
            <person name="Ohtoshi R."/>
            <person name="Moran D.A.P."/>
            <person name="Shinohara A."/>
            <person name="Yoshida Y."/>
            <person name="Fujiwara M."/>
            <person name="Mori M."/>
            <person name="Tomita M."/>
            <person name="Arakawa K."/>
        </authorList>
    </citation>
    <scope>NUCLEOTIDE SEQUENCE [LARGE SCALE GENOMIC DNA]</scope>
</reference>
<evidence type="ECO:0000313" key="3">
    <source>
        <dbReference type="Proteomes" id="UP000499080"/>
    </source>
</evidence>
<comment type="caution">
    <text evidence="2">The sequence shown here is derived from an EMBL/GenBank/DDBJ whole genome shotgun (WGS) entry which is preliminary data.</text>
</comment>
<evidence type="ECO:0000313" key="2">
    <source>
        <dbReference type="EMBL" id="GBM60008.1"/>
    </source>
</evidence>
<accession>A0A4Y2H5H4</accession>
<gene>
    <name evidence="2" type="ORF">AVEN_99946_1</name>
</gene>
<name>A0A4Y2H5H4_ARAVE</name>
<protein>
    <submittedName>
        <fullName evidence="2">Uncharacterized protein</fullName>
    </submittedName>
</protein>
<evidence type="ECO:0000256" key="1">
    <source>
        <dbReference type="SAM" id="MobiDB-lite"/>
    </source>
</evidence>
<dbReference type="EMBL" id="BGPR01001711">
    <property type="protein sequence ID" value="GBM60008.1"/>
    <property type="molecule type" value="Genomic_DNA"/>
</dbReference>
<dbReference type="Proteomes" id="UP000499080">
    <property type="component" value="Unassembled WGS sequence"/>
</dbReference>
<sequence>MIPRVLPFVPHTSGDTDKVSTLLSFTNRSIYPLLTMPTPYEKEMERLRKLLAELETDEHSDFDNEDKGPEDVLEENFKDHGSLIDHDTESEKVGDSGNEEMINSELFLSKDGVQ</sequence>
<dbReference type="AlphaFoldDB" id="A0A4Y2H5H4"/>
<dbReference type="OrthoDB" id="6466835at2759"/>
<keyword evidence="3" id="KW-1185">Reference proteome</keyword>